<dbReference type="SUPFAM" id="SSF56672">
    <property type="entry name" value="DNA/RNA polymerases"/>
    <property type="match status" value="1"/>
</dbReference>
<evidence type="ECO:0000313" key="2">
    <source>
        <dbReference type="EMBL" id="KAA3460695.1"/>
    </source>
</evidence>
<dbReference type="Gene3D" id="3.10.10.10">
    <property type="entry name" value="HIV Type 1 Reverse Transcriptase, subunit A, domain 1"/>
    <property type="match status" value="1"/>
</dbReference>
<dbReference type="OrthoDB" id="786726at2759"/>
<reference evidence="3" key="1">
    <citation type="journal article" date="2019" name="Plant Biotechnol. J.">
        <title>Genome sequencing of the Australian wild diploid species Gossypium australe highlights disease resistance and delayed gland morphogenesis.</title>
        <authorList>
            <person name="Cai Y."/>
            <person name="Cai X."/>
            <person name="Wang Q."/>
            <person name="Wang P."/>
            <person name="Zhang Y."/>
            <person name="Cai C."/>
            <person name="Xu Y."/>
            <person name="Wang K."/>
            <person name="Zhou Z."/>
            <person name="Wang C."/>
            <person name="Geng S."/>
            <person name="Li B."/>
            <person name="Dong Q."/>
            <person name="Hou Y."/>
            <person name="Wang H."/>
            <person name="Ai P."/>
            <person name="Liu Z."/>
            <person name="Yi F."/>
            <person name="Sun M."/>
            <person name="An G."/>
            <person name="Cheng J."/>
            <person name="Zhang Y."/>
            <person name="Shi Q."/>
            <person name="Xie Y."/>
            <person name="Shi X."/>
            <person name="Chang Y."/>
            <person name="Huang F."/>
            <person name="Chen Y."/>
            <person name="Hong S."/>
            <person name="Mi L."/>
            <person name="Sun Q."/>
            <person name="Zhang L."/>
            <person name="Zhou B."/>
            <person name="Peng R."/>
            <person name="Zhang X."/>
            <person name="Liu F."/>
        </authorList>
    </citation>
    <scope>NUCLEOTIDE SEQUENCE [LARGE SCALE GENOMIC DNA]</scope>
    <source>
        <strain evidence="3">cv. PA1801</strain>
    </source>
</reference>
<dbReference type="Gene3D" id="2.40.70.10">
    <property type="entry name" value="Acid Proteases"/>
    <property type="match status" value="1"/>
</dbReference>
<evidence type="ECO:0000313" key="3">
    <source>
        <dbReference type="Proteomes" id="UP000325315"/>
    </source>
</evidence>
<name>A0A5B6UZK1_9ROSI</name>
<organism evidence="2 3">
    <name type="scientific">Gossypium australe</name>
    <dbReference type="NCBI Taxonomy" id="47621"/>
    <lineage>
        <taxon>Eukaryota</taxon>
        <taxon>Viridiplantae</taxon>
        <taxon>Streptophyta</taxon>
        <taxon>Embryophyta</taxon>
        <taxon>Tracheophyta</taxon>
        <taxon>Spermatophyta</taxon>
        <taxon>Magnoliopsida</taxon>
        <taxon>eudicotyledons</taxon>
        <taxon>Gunneridae</taxon>
        <taxon>Pentapetalae</taxon>
        <taxon>rosids</taxon>
        <taxon>malvids</taxon>
        <taxon>Malvales</taxon>
        <taxon>Malvaceae</taxon>
        <taxon>Malvoideae</taxon>
        <taxon>Gossypium</taxon>
    </lineage>
</organism>
<protein>
    <submittedName>
        <fullName evidence="2">Gag-Pol polyprotein</fullName>
    </submittedName>
</protein>
<evidence type="ECO:0000256" key="1">
    <source>
        <dbReference type="SAM" id="MobiDB-lite"/>
    </source>
</evidence>
<feature type="region of interest" description="Disordered" evidence="1">
    <location>
        <begin position="174"/>
        <end position="209"/>
    </location>
</feature>
<dbReference type="InterPro" id="IPR032567">
    <property type="entry name" value="RTL1-rel"/>
</dbReference>
<dbReference type="Proteomes" id="UP000325315">
    <property type="component" value="Unassembled WGS sequence"/>
</dbReference>
<accession>A0A5B6UZK1</accession>
<keyword evidence="3" id="KW-1185">Reference proteome</keyword>
<dbReference type="EMBL" id="SMMG02000009">
    <property type="protein sequence ID" value="KAA3460695.1"/>
    <property type="molecule type" value="Genomic_DNA"/>
</dbReference>
<dbReference type="PANTHER" id="PTHR15503:SF45">
    <property type="entry name" value="RNA-DIRECTED DNA POLYMERASE HOMOLOG"/>
    <property type="match status" value="1"/>
</dbReference>
<dbReference type="InterPro" id="IPR021109">
    <property type="entry name" value="Peptidase_aspartic_dom_sf"/>
</dbReference>
<dbReference type="AlphaFoldDB" id="A0A5B6UZK1"/>
<dbReference type="PANTHER" id="PTHR15503">
    <property type="entry name" value="LDOC1 RELATED"/>
    <property type="match status" value="1"/>
</dbReference>
<comment type="caution">
    <text evidence="2">The sequence shown here is derived from an EMBL/GenBank/DDBJ whole genome shotgun (WGS) entry which is preliminary data.</text>
</comment>
<gene>
    <name evidence="2" type="ORF">EPI10_027332</name>
</gene>
<dbReference type="Pfam" id="PF08284">
    <property type="entry name" value="RVP_2"/>
    <property type="match status" value="1"/>
</dbReference>
<dbReference type="SUPFAM" id="SSF50630">
    <property type="entry name" value="Acid proteases"/>
    <property type="match status" value="1"/>
</dbReference>
<dbReference type="InterPro" id="IPR043502">
    <property type="entry name" value="DNA/RNA_pol_sf"/>
</dbReference>
<proteinExistence type="predicted"/>
<dbReference type="CDD" id="cd00303">
    <property type="entry name" value="retropepsin_like"/>
    <property type="match status" value="1"/>
</dbReference>
<sequence>MTVTECEREFVRLSKYARECVSTKAIMCKWFEDGLNEDIKLLVGILELKEFLVLVERACKVEELSKEKRKVEFESRDSRKRFIRKSHKSTSKKSKEHHYRPTVFAGHFSQVRDARYSSSKPQVTSVASVGSVRNARPEYKHCDRPYYDECRVKRGACFRCGSFNHYLKDYPKKSEKEKAQTLRPINTASRRRPPRNTGNMSGSRGATRHIAERSEARALARAYAIRARKDTSVPDVIIGIFSLYNTNVTALIDLGSTHSYVCTKLVSSKSLPVKSTELVVKVSNPLGQYVLVDKVCKNCPLMTRGYSFPADLMLLPFNVFDVILGMDWLTLHDAVNGEILLIEYVDLSGLPVAISTMLAQKYVKKGCEAYLAYVLDIKVSEPKIESVLVVCEYLDVFLEGLFGLPLIKEVEFAIELVPGLSPISIAPYRMAPTELKELKVQLQELTDRGFA</sequence>